<proteinExistence type="predicted"/>
<sequence>MNKPRVRRARRVVDPADIAKGAQAEQAFRTWLDSAVLPHLYVEQSPLTVPVPLRGQIKRPDYLVGIPGVGLIAFDVKAKTVYPEGLIFDVAEVQKLRTFARLFHLTVYFACLDPEGGPQGYWVRLDRLDDVPAVRRGGCLTLTLPLDAAMPVLLTEPFYLAFVRSVAL</sequence>
<accession>A0A9X4XP76</accession>
<evidence type="ECO:0000313" key="2">
    <source>
        <dbReference type="Proteomes" id="UP000438991"/>
    </source>
</evidence>
<organism evidence="1 2">
    <name type="scientific">Rhodoplanes serenus</name>
    <dbReference type="NCBI Taxonomy" id="200615"/>
    <lineage>
        <taxon>Bacteria</taxon>
        <taxon>Pseudomonadati</taxon>
        <taxon>Pseudomonadota</taxon>
        <taxon>Alphaproteobacteria</taxon>
        <taxon>Hyphomicrobiales</taxon>
        <taxon>Nitrobacteraceae</taxon>
        <taxon>Rhodoplanes</taxon>
    </lineage>
</organism>
<comment type="caution">
    <text evidence="1">The sequence shown here is derived from an EMBL/GenBank/DDBJ whole genome shotgun (WGS) entry which is preliminary data.</text>
</comment>
<dbReference type="RefSeq" id="WP_155481174.1">
    <property type="nucleotide sequence ID" value="NZ_WNKV01000020.1"/>
</dbReference>
<evidence type="ECO:0000313" key="1">
    <source>
        <dbReference type="EMBL" id="MTW18793.1"/>
    </source>
</evidence>
<dbReference type="Proteomes" id="UP000438991">
    <property type="component" value="Unassembled WGS sequence"/>
</dbReference>
<protein>
    <submittedName>
        <fullName evidence="1">Uncharacterized protein</fullName>
    </submittedName>
</protein>
<name>A0A9X4XP76_9BRAD</name>
<dbReference type="AlphaFoldDB" id="A0A9X4XP76"/>
<reference evidence="1 2" key="1">
    <citation type="submission" date="2019-11" db="EMBL/GenBank/DDBJ databases">
        <title>Whole-genome sequence of Rhodoplanes serenus DSM 18633, type strain.</title>
        <authorList>
            <person name="Kyndt J.A."/>
            <person name="Meyer T.E."/>
        </authorList>
    </citation>
    <scope>NUCLEOTIDE SEQUENCE [LARGE SCALE GENOMIC DNA]</scope>
    <source>
        <strain evidence="1 2">DSM 18633</strain>
    </source>
</reference>
<gene>
    <name evidence="1" type="ORF">GJ689_21565</name>
</gene>
<dbReference type="EMBL" id="WNKV01000020">
    <property type="protein sequence ID" value="MTW18793.1"/>
    <property type="molecule type" value="Genomic_DNA"/>
</dbReference>